<keyword evidence="2" id="KW-1185">Reference proteome</keyword>
<dbReference type="OrthoDB" id="8617514at2"/>
<evidence type="ECO:0000313" key="1">
    <source>
        <dbReference type="EMBL" id="TJZ72026.1"/>
    </source>
</evidence>
<proteinExistence type="predicted"/>
<comment type="caution">
    <text evidence="1">The sequence shown here is derived from an EMBL/GenBank/DDBJ whole genome shotgun (WGS) entry which is preliminary data.</text>
</comment>
<dbReference type="AlphaFoldDB" id="A0A4U0PU93"/>
<organism evidence="1 2">
    <name type="scientific">Chitiniphilus eburneus</name>
    <dbReference type="NCBI Taxonomy" id="2571148"/>
    <lineage>
        <taxon>Bacteria</taxon>
        <taxon>Pseudomonadati</taxon>
        <taxon>Pseudomonadota</taxon>
        <taxon>Betaproteobacteria</taxon>
        <taxon>Neisseriales</taxon>
        <taxon>Chitinibacteraceae</taxon>
        <taxon>Chitiniphilus</taxon>
    </lineage>
</organism>
<protein>
    <submittedName>
        <fullName evidence="1">Uncharacterized protein</fullName>
    </submittedName>
</protein>
<reference evidence="1 2" key="1">
    <citation type="submission" date="2019-04" db="EMBL/GenBank/DDBJ databases">
        <title>Chitiniphilus eburnea sp. nov., a novel chitinolytic bacterium isolated from aquaculture sludge.</title>
        <authorList>
            <person name="Sheng M."/>
        </authorList>
    </citation>
    <scope>NUCLEOTIDE SEQUENCE [LARGE SCALE GENOMIC DNA]</scope>
    <source>
        <strain evidence="1 2">HX-2-15</strain>
    </source>
</reference>
<evidence type="ECO:0000313" key="2">
    <source>
        <dbReference type="Proteomes" id="UP000310016"/>
    </source>
</evidence>
<name>A0A4U0PU93_9NEIS</name>
<dbReference type="Proteomes" id="UP000310016">
    <property type="component" value="Unassembled WGS sequence"/>
</dbReference>
<dbReference type="RefSeq" id="WP_136773854.1">
    <property type="nucleotide sequence ID" value="NZ_CP156074.1"/>
</dbReference>
<gene>
    <name evidence="1" type="ORF">FAZ21_12915</name>
</gene>
<sequence>MLYCTFTFDDEPTAGYLSAWGGHHRKRGHVAIYDQRSGDIVARYGLEERKENDRELELIHRRAIAQFRRDRRATAPERYIDLDWRVNPWAGDIIHI</sequence>
<accession>A0A4U0PU93</accession>
<dbReference type="EMBL" id="SUMF01000015">
    <property type="protein sequence ID" value="TJZ72026.1"/>
    <property type="molecule type" value="Genomic_DNA"/>
</dbReference>